<comment type="cofactor">
    <cofactor evidence="13">
        <name>Fe cation</name>
        <dbReference type="ChEBI" id="CHEBI:24875"/>
    </cofactor>
    <text evidence="13">Binds 2 iron ions per subunit.</text>
</comment>
<name>A0AAD5DXD0_9CHLO</name>
<proteinExistence type="inferred from homology"/>
<evidence type="ECO:0000256" key="13">
    <source>
        <dbReference type="RuleBase" id="RU003779"/>
    </source>
</evidence>
<keyword evidence="8 13" id="KW-0249">Electron transport</keyword>
<evidence type="ECO:0000256" key="4">
    <source>
        <dbReference type="ARBA" id="ARBA00022448"/>
    </source>
</evidence>
<keyword evidence="5 13" id="KW-0679">Respiratory chain</keyword>
<keyword evidence="11 13" id="KW-0408">Iron</keyword>
<comment type="catalytic activity">
    <reaction evidence="1 13">
        <text>2 a ubiquinol + O2 = 2 a ubiquinone + 2 H2O</text>
        <dbReference type="Rhea" id="RHEA:30255"/>
        <dbReference type="Rhea" id="RHEA-COMP:9565"/>
        <dbReference type="Rhea" id="RHEA-COMP:9566"/>
        <dbReference type="ChEBI" id="CHEBI:15377"/>
        <dbReference type="ChEBI" id="CHEBI:15379"/>
        <dbReference type="ChEBI" id="CHEBI:16389"/>
        <dbReference type="ChEBI" id="CHEBI:17976"/>
        <dbReference type="EC" id="1.10.3.11"/>
    </reaction>
</comment>
<evidence type="ECO:0000256" key="8">
    <source>
        <dbReference type="ARBA" id="ARBA00022982"/>
    </source>
</evidence>
<keyword evidence="4" id="KW-0813">Transport</keyword>
<dbReference type="Pfam" id="PF01786">
    <property type="entry name" value="AOX"/>
    <property type="match status" value="2"/>
</dbReference>
<comment type="caution">
    <text evidence="14">The sequence shown here is derived from an EMBL/GenBank/DDBJ whole genome shotgun (WGS) entry which is preliminary data.</text>
</comment>
<evidence type="ECO:0000256" key="3">
    <source>
        <dbReference type="ARBA" id="ARBA00008388"/>
    </source>
</evidence>
<dbReference type="GO" id="GO:0009916">
    <property type="term" value="F:alternative oxidase activity"/>
    <property type="evidence" value="ECO:0007669"/>
    <property type="project" value="UniProtKB-UniRule"/>
</dbReference>
<dbReference type="GO" id="GO:0102721">
    <property type="term" value="F:ubiquinol:oxygen oxidoreductase activity"/>
    <property type="evidence" value="ECO:0007669"/>
    <property type="project" value="UniProtKB-EC"/>
</dbReference>
<evidence type="ECO:0000256" key="1">
    <source>
        <dbReference type="ARBA" id="ARBA00001192"/>
    </source>
</evidence>
<dbReference type="GO" id="GO:0098803">
    <property type="term" value="C:respiratory chain complex"/>
    <property type="evidence" value="ECO:0007669"/>
    <property type="project" value="UniProtKB-UniRule"/>
</dbReference>
<dbReference type="GO" id="GO:0046872">
    <property type="term" value="F:metal ion binding"/>
    <property type="evidence" value="ECO:0007669"/>
    <property type="project" value="UniProtKB-UniRule"/>
</dbReference>
<gene>
    <name evidence="14" type="ORF">COHA_002261</name>
</gene>
<evidence type="ECO:0000256" key="7">
    <source>
        <dbReference type="ARBA" id="ARBA00022723"/>
    </source>
</evidence>
<dbReference type="EC" id="1.10.3.11" evidence="13"/>
<evidence type="ECO:0000256" key="12">
    <source>
        <dbReference type="ARBA" id="ARBA00023136"/>
    </source>
</evidence>
<reference evidence="14" key="1">
    <citation type="submission" date="2020-11" db="EMBL/GenBank/DDBJ databases">
        <title>Chlorella ohadii genome sequencing and assembly.</title>
        <authorList>
            <person name="Murik O."/>
            <person name="Treves H."/>
            <person name="Kedem I."/>
            <person name="Shotland Y."/>
            <person name="Kaplan A."/>
        </authorList>
    </citation>
    <scope>NUCLEOTIDE SEQUENCE</scope>
    <source>
        <strain evidence="14">1</strain>
    </source>
</reference>
<evidence type="ECO:0000313" key="15">
    <source>
        <dbReference type="Proteomes" id="UP001205105"/>
    </source>
</evidence>
<keyword evidence="7 13" id="KW-0479">Metal-binding</keyword>
<sequence>MSGTFGRSQGVSERQLARRAMMLNCDGQATALSAVVVGHCRSVVRNASDRGWVHTLAAEVECMRAQYAVWASLSPPTLLERVFDLLLTLNLLSQASLACLGLATILNMLAKPGCLPTWERAKAPGPARAFYALPPEASFKDVVRRMMADEASMRSINHRLAGLAPGTSSDAVAFRQFGG</sequence>
<dbReference type="EMBL" id="JADXDR010000033">
    <property type="protein sequence ID" value="KAI7844123.1"/>
    <property type="molecule type" value="Genomic_DNA"/>
</dbReference>
<keyword evidence="12 13" id="KW-0472">Membrane</keyword>
<dbReference type="GO" id="GO:0016020">
    <property type="term" value="C:membrane"/>
    <property type="evidence" value="ECO:0007669"/>
    <property type="project" value="UniProtKB-SubCell"/>
</dbReference>
<accession>A0AAD5DXD0</accession>
<evidence type="ECO:0000256" key="5">
    <source>
        <dbReference type="ARBA" id="ARBA00022660"/>
    </source>
</evidence>
<organism evidence="14 15">
    <name type="scientific">Chlorella ohadii</name>
    <dbReference type="NCBI Taxonomy" id="2649997"/>
    <lineage>
        <taxon>Eukaryota</taxon>
        <taxon>Viridiplantae</taxon>
        <taxon>Chlorophyta</taxon>
        <taxon>core chlorophytes</taxon>
        <taxon>Trebouxiophyceae</taxon>
        <taxon>Chlorellales</taxon>
        <taxon>Chlorellaceae</taxon>
        <taxon>Chlorella clade</taxon>
        <taxon>Chlorella</taxon>
    </lineage>
</organism>
<dbReference type="Proteomes" id="UP001205105">
    <property type="component" value="Unassembled WGS sequence"/>
</dbReference>
<comment type="subcellular location">
    <subcellularLocation>
        <location evidence="2">Membrane</location>
    </subcellularLocation>
</comment>
<evidence type="ECO:0000256" key="11">
    <source>
        <dbReference type="ARBA" id="ARBA00023004"/>
    </source>
</evidence>
<keyword evidence="15" id="KW-1185">Reference proteome</keyword>
<dbReference type="InterPro" id="IPR038659">
    <property type="entry name" value="AOX_sf"/>
</dbReference>
<evidence type="ECO:0000256" key="9">
    <source>
        <dbReference type="ARBA" id="ARBA00022989"/>
    </source>
</evidence>
<dbReference type="InterPro" id="IPR002680">
    <property type="entry name" value="AOX"/>
</dbReference>
<evidence type="ECO:0000256" key="6">
    <source>
        <dbReference type="ARBA" id="ARBA00022692"/>
    </source>
</evidence>
<evidence type="ECO:0000313" key="14">
    <source>
        <dbReference type="EMBL" id="KAI7844123.1"/>
    </source>
</evidence>
<dbReference type="GO" id="GO:0106292">
    <property type="term" value="F:superoxide-generating NADPH oxidase activity"/>
    <property type="evidence" value="ECO:0007669"/>
    <property type="project" value="UniProtKB-ARBA"/>
</dbReference>
<keyword evidence="10 13" id="KW-0560">Oxidoreductase</keyword>
<evidence type="ECO:0000256" key="2">
    <source>
        <dbReference type="ARBA" id="ARBA00004370"/>
    </source>
</evidence>
<comment type="similarity">
    <text evidence="3 13">Belongs to the alternative oxidase family.</text>
</comment>
<keyword evidence="6 13" id="KW-0812">Transmembrane</keyword>
<protein>
    <recommendedName>
        <fullName evidence="13">Ubiquinol oxidase</fullName>
        <ecNumber evidence="13">1.10.3.11</ecNumber>
    </recommendedName>
</protein>
<dbReference type="AlphaFoldDB" id="A0AAD5DXD0"/>
<keyword evidence="9" id="KW-1133">Transmembrane helix</keyword>
<evidence type="ECO:0000256" key="10">
    <source>
        <dbReference type="ARBA" id="ARBA00023002"/>
    </source>
</evidence>
<dbReference type="Gene3D" id="1.20.1260.140">
    <property type="entry name" value="Alternative oxidase"/>
    <property type="match status" value="2"/>
</dbReference>